<dbReference type="Pfam" id="PF09600">
    <property type="entry name" value="Cyd_oper_YbgE"/>
    <property type="match status" value="1"/>
</dbReference>
<name>A0A840G7I2_RHOTE</name>
<evidence type="ECO:0000313" key="3">
    <source>
        <dbReference type="Proteomes" id="UP000587070"/>
    </source>
</evidence>
<evidence type="ECO:0000313" key="2">
    <source>
        <dbReference type="EMBL" id="MBB4248303.1"/>
    </source>
</evidence>
<keyword evidence="1" id="KW-0812">Transmembrane</keyword>
<feature type="transmembrane region" description="Helical" evidence="1">
    <location>
        <begin position="20"/>
        <end position="39"/>
    </location>
</feature>
<comment type="caution">
    <text evidence="2">The sequence shown here is derived from an EMBL/GenBank/DDBJ whole genome shotgun (WGS) entry which is preliminary data.</text>
</comment>
<keyword evidence="3" id="KW-1185">Reference proteome</keyword>
<feature type="transmembrane region" description="Helical" evidence="1">
    <location>
        <begin position="46"/>
        <end position="65"/>
    </location>
</feature>
<dbReference type="EMBL" id="JACIGE010000010">
    <property type="protein sequence ID" value="MBB4248303.1"/>
    <property type="molecule type" value="Genomic_DNA"/>
</dbReference>
<evidence type="ECO:0000256" key="1">
    <source>
        <dbReference type="SAM" id="Phobius"/>
    </source>
</evidence>
<proteinExistence type="predicted"/>
<dbReference type="AlphaFoldDB" id="A0A840G7I2"/>
<gene>
    <name evidence="2" type="ORF">GGD90_002695</name>
</gene>
<reference evidence="2 3" key="1">
    <citation type="submission" date="2020-08" db="EMBL/GenBank/DDBJ databases">
        <title>Genome sequencing of Purple Non-Sulfur Bacteria from various extreme environments.</title>
        <authorList>
            <person name="Mayer M."/>
        </authorList>
    </citation>
    <scope>NUCLEOTIDE SEQUENCE [LARGE SCALE GENOMIC DNA]</scope>
    <source>
        <strain evidence="2 3">2761</strain>
    </source>
</reference>
<sequence>MTVRPDLATGSDGHVDYPLTLLIFWAMNAGFVRGVGFIPRHWLPRILLSTIACTVALALVLLRAVTLGRLPLLL</sequence>
<protein>
    <submittedName>
        <fullName evidence="2">Putative membrane protein</fullName>
    </submittedName>
</protein>
<keyword evidence="1" id="KW-0472">Membrane</keyword>
<dbReference type="Proteomes" id="UP000587070">
    <property type="component" value="Unassembled WGS sequence"/>
</dbReference>
<organism evidence="2 3">
    <name type="scientific">Rhodocyclus tenuis</name>
    <name type="common">Rhodospirillum tenue</name>
    <dbReference type="NCBI Taxonomy" id="1066"/>
    <lineage>
        <taxon>Bacteria</taxon>
        <taxon>Pseudomonadati</taxon>
        <taxon>Pseudomonadota</taxon>
        <taxon>Betaproteobacteria</taxon>
        <taxon>Rhodocyclales</taxon>
        <taxon>Rhodocyclaceae</taxon>
        <taxon>Rhodocyclus</taxon>
    </lineage>
</organism>
<accession>A0A840G7I2</accession>
<dbReference type="InterPro" id="IPR011846">
    <property type="entry name" value="Cyd_oper_YbgE"/>
</dbReference>
<keyword evidence="1" id="KW-1133">Transmembrane helix</keyword>